<name>A0A8T1AR36_9STRA</name>
<reference evidence="1" key="1">
    <citation type="submission" date="2018-10" db="EMBL/GenBank/DDBJ databases">
        <title>Effector identification in a new, highly contiguous assembly of the strawberry crown rot pathogen Phytophthora cactorum.</title>
        <authorList>
            <person name="Armitage A.D."/>
            <person name="Nellist C.F."/>
            <person name="Bates H."/>
            <person name="Vickerstaff R.J."/>
            <person name="Harrison R.J."/>
        </authorList>
    </citation>
    <scope>NUCLEOTIDE SEQUENCE</scope>
    <source>
        <strain evidence="1">4040</strain>
    </source>
</reference>
<sequence length="31" mass="3541">MLLQLMDVLRADGMIDIRTEEQALRVIVRAA</sequence>
<evidence type="ECO:0000313" key="1">
    <source>
        <dbReference type="EMBL" id="KAG2887130.1"/>
    </source>
</evidence>
<dbReference type="Proteomes" id="UP000736787">
    <property type="component" value="Unassembled WGS sequence"/>
</dbReference>
<comment type="caution">
    <text evidence="1">The sequence shown here is derived from an EMBL/GenBank/DDBJ whole genome shotgun (WGS) entry which is preliminary data.</text>
</comment>
<evidence type="ECO:0000313" key="2">
    <source>
        <dbReference type="Proteomes" id="UP000736787"/>
    </source>
</evidence>
<accession>A0A8T1AR36</accession>
<dbReference type="AlphaFoldDB" id="A0A8T1AR36"/>
<organism evidence="1 2">
    <name type="scientific">Phytophthora cactorum</name>
    <dbReference type="NCBI Taxonomy" id="29920"/>
    <lineage>
        <taxon>Eukaryota</taxon>
        <taxon>Sar</taxon>
        <taxon>Stramenopiles</taxon>
        <taxon>Oomycota</taxon>
        <taxon>Peronosporomycetes</taxon>
        <taxon>Peronosporales</taxon>
        <taxon>Peronosporaceae</taxon>
        <taxon>Phytophthora</taxon>
    </lineage>
</organism>
<gene>
    <name evidence="1" type="ORF">PC117_g25238</name>
</gene>
<dbReference type="EMBL" id="RCMK01001900">
    <property type="protein sequence ID" value="KAG2887130.1"/>
    <property type="molecule type" value="Genomic_DNA"/>
</dbReference>
<proteinExistence type="predicted"/>
<protein>
    <submittedName>
        <fullName evidence="1">Uncharacterized protein</fullName>
    </submittedName>
</protein>